<reference evidence="3 4" key="1">
    <citation type="submission" date="2023-12" db="EMBL/GenBank/DDBJ databases">
        <title>Genome sequencing and assembly of bacterial species from a model synthetic community.</title>
        <authorList>
            <person name="Hogle S.L."/>
        </authorList>
    </citation>
    <scope>NUCLEOTIDE SEQUENCE [LARGE SCALE GENOMIC DNA]</scope>
    <source>
        <strain evidence="3 4">HAMBI 2494</strain>
    </source>
</reference>
<dbReference type="SUPFAM" id="SSF56954">
    <property type="entry name" value="Outer membrane efflux proteins (OEP)"/>
    <property type="match status" value="1"/>
</dbReference>
<dbReference type="EMBL" id="CP139965">
    <property type="protein sequence ID" value="WQD80998.1"/>
    <property type="molecule type" value="Genomic_DNA"/>
</dbReference>
<dbReference type="Gene3D" id="2.20.200.10">
    <property type="entry name" value="Outer membrane efflux proteins (OEP)"/>
    <property type="match status" value="1"/>
</dbReference>
<protein>
    <submittedName>
        <fullName evidence="3">Efflux transporter outer membrane subunit</fullName>
    </submittedName>
</protein>
<keyword evidence="2" id="KW-0472">Membrane</keyword>
<sequence length="494" mass="52204">MSLGLAGCMVGPNYHAPAAPTVDRYTPAPMPDQTASSPGAAGLAQRFAPGADIPAAWWTLFHCEPLDTVIRAALANSPNIAAAQAALRQAAENYRAQVGGSLLPSVDAQLGATRQKFSGLSVGQPGVVEELNLYNASVNVSYKLDLFGGARRQLEGLAAQIDYERYQLQAAWLALTANIVTAAVKEASLRAQIEATAGIALDEEQQLKLLQQQFELGGVARTAVLAQQTLLAQTRATLPSLQQALDQVRHQLAVLSGKLPSEAALPEFRLDMFSLPQTLPVSVPSSLVKQRPDILAADALLHQASAQIGVATAAMYPQLTLSASYGAEALTPAQVFRAGSTIWSIGGSLLQPLFRGGELLAQKRAAVAAFEQADAQYRETVLQAFQNVADSLRALDNDANGLKAQTEAWHSASDSLDLTRAQYRVGAVSYLALLDAQRQYQQTVVNFAQAQAARYADTAALFQSLGGGWWNAPSSDAANHAPGDTKAAASPPVN</sequence>
<organism evidence="3 4">
    <name type="scientific">Paraburkholderia kururiensis</name>
    <dbReference type="NCBI Taxonomy" id="984307"/>
    <lineage>
        <taxon>Bacteria</taxon>
        <taxon>Pseudomonadati</taxon>
        <taxon>Pseudomonadota</taxon>
        <taxon>Betaproteobacteria</taxon>
        <taxon>Burkholderiales</taxon>
        <taxon>Burkholderiaceae</taxon>
        <taxon>Paraburkholderia</taxon>
    </lineage>
</organism>
<keyword evidence="2" id="KW-1134">Transmembrane beta strand</keyword>
<keyword evidence="2" id="KW-0449">Lipoprotein</keyword>
<keyword evidence="2" id="KW-0564">Palmitate</keyword>
<accession>A0ABZ0WUA6</accession>
<evidence type="ECO:0000256" key="1">
    <source>
        <dbReference type="ARBA" id="ARBA00007613"/>
    </source>
</evidence>
<evidence type="ECO:0000256" key="2">
    <source>
        <dbReference type="RuleBase" id="RU362097"/>
    </source>
</evidence>
<dbReference type="Gene3D" id="1.20.1600.10">
    <property type="entry name" value="Outer membrane efflux proteins (OEP)"/>
    <property type="match status" value="1"/>
</dbReference>
<keyword evidence="2" id="KW-0812">Transmembrane</keyword>
<comment type="subcellular location">
    <subcellularLocation>
        <location evidence="2">Cell membrane</location>
        <topology evidence="2">Lipid-anchor</topology>
    </subcellularLocation>
</comment>
<dbReference type="Pfam" id="PF02321">
    <property type="entry name" value="OEP"/>
    <property type="match status" value="2"/>
</dbReference>
<dbReference type="PANTHER" id="PTHR30203">
    <property type="entry name" value="OUTER MEMBRANE CATION EFFLUX PROTEIN"/>
    <property type="match status" value="1"/>
</dbReference>
<gene>
    <name evidence="3" type="ORF">U0042_12835</name>
</gene>
<dbReference type="InterPro" id="IPR003423">
    <property type="entry name" value="OMP_efflux"/>
</dbReference>
<dbReference type="InterPro" id="IPR010131">
    <property type="entry name" value="MdtP/NodT-like"/>
</dbReference>
<dbReference type="PANTHER" id="PTHR30203:SF33">
    <property type="entry name" value="BLR4455 PROTEIN"/>
    <property type="match status" value="1"/>
</dbReference>
<name>A0ABZ0WUA6_9BURK</name>
<comment type="similarity">
    <text evidence="1 2">Belongs to the outer membrane factor (OMF) (TC 1.B.17) family.</text>
</comment>
<dbReference type="NCBIfam" id="TIGR01845">
    <property type="entry name" value="outer_NodT"/>
    <property type="match status" value="1"/>
</dbReference>
<dbReference type="Proteomes" id="UP001325479">
    <property type="component" value="Chromosome"/>
</dbReference>
<evidence type="ECO:0000313" key="3">
    <source>
        <dbReference type="EMBL" id="WQD80998.1"/>
    </source>
</evidence>
<evidence type="ECO:0000313" key="4">
    <source>
        <dbReference type="Proteomes" id="UP001325479"/>
    </source>
</evidence>
<keyword evidence="4" id="KW-1185">Reference proteome</keyword>
<proteinExistence type="inferred from homology"/>